<dbReference type="AlphaFoldDB" id="A0A0A9GKK5"/>
<reference evidence="1" key="2">
    <citation type="journal article" date="2015" name="Data Brief">
        <title>Shoot transcriptome of the giant reed, Arundo donax.</title>
        <authorList>
            <person name="Barrero R.A."/>
            <person name="Guerrero F.D."/>
            <person name="Moolhuijzen P."/>
            <person name="Goolsby J.A."/>
            <person name="Tidwell J."/>
            <person name="Bellgard S.E."/>
            <person name="Bellgard M.I."/>
        </authorList>
    </citation>
    <scope>NUCLEOTIDE SEQUENCE</scope>
    <source>
        <tissue evidence="1">Shoot tissue taken approximately 20 cm above the soil surface</tissue>
    </source>
</reference>
<protein>
    <submittedName>
        <fullName evidence="1">Uncharacterized protein</fullName>
    </submittedName>
</protein>
<evidence type="ECO:0000313" key="1">
    <source>
        <dbReference type="EMBL" id="JAE23964.1"/>
    </source>
</evidence>
<accession>A0A0A9GKK5</accession>
<organism evidence="1">
    <name type="scientific">Arundo donax</name>
    <name type="common">Giant reed</name>
    <name type="synonym">Donax arundinaceus</name>
    <dbReference type="NCBI Taxonomy" id="35708"/>
    <lineage>
        <taxon>Eukaryota</taxon>
        <taxon>Viridiplantae</taxon>
        <taxon>Streptophyta</taxon>
        <taxon>Embryophyta</taxon>
        <taxon>Tracheophyta</taxon>
        <taxon>Spermatophyta</taxon>
        <taxon>Magnoliopsida</taxon>
        <taxon>Liliopsida</taxon>
        <taxon>Poales</taxon>
        <taxon>Poaceae</taxon>
        <taxon>PACMAD clade</taxon>
        <taxon>Arundinoideae</taxon>
        <taxon>Arundineae</taxon>
        <taxon>Arundo</taxon>
    </lineage>
</organism>
<reference evidence="1" key="1">
    <citation type="submission" date="2014-09" db="EMBL/GenBank/DDBJ databases">
        <authorList>
            <person name="Magalhaes I.L.F."/>
            <person name="Oliveira U."/>
            <person name="Santos F.R."/>
            <person name="Vidigal T.H.D.A."/>
            <person name="Brescovit A.D."/>
            <person name="Santos A.J."/>
        </authorList>
    </citation>
    <scope>NUCLEOTIDE SEQUENCE</scope>
    <source>
        <tissue evidence="1">Shoot tissue taken approximately 20 cm above the soil surface</tissue>
    </source>
</reference>
<sequence>MRLRAQKAGSTYMLGA</sequence>
<proteinExistence type="predicted"/>
<name>A0A0A9GKK5_ARUDO</name>
<dbReference type="EMBL" id="GBRH01173932">
    <property type="protein sequence ID" value="JAE23964.1"/>
    <property type="molecule type" value="Transcribed_RNA"/>
</dbReference>